<dbReference type="OrthoDB" id="1488184at2"/>
<dbReference type="InterPro" id="IPR045538">
    <property type="entry name" value="CIS_TMP"/>
</dbReference>
<organism evidence="1 2">
    <name type="scientific">Fluviicola chungangensis</name>
    <dbReference type="NCBI Taxonomy" id="2597671"/>
    <lineage>
        <taxon>Bacteria</taxon>
        <taxon>Pseudomonadati</taxon>
        <taxon>Bacteroidota</taxon>
        <taxon>Flavobacteriia</taxon>
        <taxon>Flavobacteriales</taxon>
        <taxon>Crocinitomicaceae</taxon>
        <taxon>Fluviicola</taxon>
    </lineage>
</organism>
<protein>
    <submittedName>
        <fullName evidence="1">Uncharacterized protein</fullName>
    </submittedName>
</protein>
<accession>A0A556MYE8</accession>
<dbReference type="EMBL" id="VLPL01000004">
    <property type="protein sequence ID" value="TSJ44925.1"/>
    <property type="molecule type" value="Genomic_DNA"/>
</dbReference>
<gene>
    <name evidence="1" type="ORF">FO442_10025</name>
</gene>
<evidence type="ECO:0000313" key="2">
    <source>
        <dbReference type="Proteomes" id="UP000316008"/>
    </source>
</evidence>
<dbReference type="Pfam" id="PF19268">
    <property type="entry name" value="CIS_TMP"/>
    <property type="match status" value="2"/>
</dbReference>
<keyword evidence="2" id="KW-1185">Reference proteome</keyword>
<dbReference type="RefSeq" id="WP_144333039.1">
    <property type="nucleotide sequence ID" value="NZ_VLPL01000004.1"/>
</dbReference>
<name>A0A556MYE8_9FLAO</name>
<reference evidence="1 2" key="1">
    <citation type="submission" date="2019-07" db="EMBL/GenBank/DDBJ databases">
        <authorList>
            <person name="Huq M.A."/>
        </authorList>
    </citation>
    <scope>NUCLEOTIDE SEQUENCE [LARGE SCALE GENOMIC DNA]</scope>
    <source>
        <strain evidence="1 2">MAH-3</strain>
    </source>
</reference>
<sequence>MNGISSISIHVTAGDELFVQNWYRNFELFAEKYITAVADRVLMRCDQYGFEIEISRLDIDLGTIPEDDFEKSFEHILEEKLEESLLKEILYPTKKEDRRLEEADYQLEALKQFLLHGTFNWNLANRYPNMTELFQQVLKNRGKEFASFLKSYGHFTSMQHRLIYQFEDSALLDTVKITAPAEFSFIRSYITFLRIKYAEVPHVPIREEERRTVIWKVVFAYILSNQSAAFNKKLFVRETIGNLASHINLSYRELLETLTFFLGEGFGSAIPTGLQIILKELKLEETTSFRILRIQKPEEWPYILREIKTSKKTVKLHENELDQLRFLLENEKNVLRIIKPLREAEIFDLVRLLVPADAPFVIEYAQHLNKQNQSGSLQGQASGQFLLFKWQVILPLLALSKSSAVNREYLVWQVFKRLSARYNIEIWQIISFAYNETGNWNVHSGLREIIQQFYRELVQGKPKSEQTKTFDSINFQLELLEKRTKLNKDQLRELKMKLSSSMFRELLLDRLGESARHRLLAIILPSKAMELSAFMYVLHHSGKDAKIEGHVIGSIQRLKWSFLFDVLEEVKNQVFNQEHIVQRILEKTGARYNLTLKQLIDYFYLDFKHSHFSLPFNLFKILSSIRLKIESGEPAGKTKDTLYSKKQAENRKLLVQYFTENAQNMPMINAISQDLAWMNFLSPILDTTRQLVEFIQRKWNIRINSQLLLQTIFRFSKSATHRSQKELMYELWNLIQKSLSRSQKVRLIKEFIHPNEQGMLLKQLNTLLEKDPDLVSAETDEENAEEEELPEEVIEEENTRKVQFIDNAGLVLISPFLPRLFTMMELTENGKFKNRGAQIKAIFLTQYAVFGNGEFPEHTLQLNKLLTNFKTGIPIPRKSVLTDEDKQTVDGMLEGVLNNWGRLANTSIAGLQEGFLRREGNLEEQEETHVLTVESKAYDMLLDHVPWNFRTIKFSWMQKAIQVKWR</sequence>
<dbReference type="Proteomes" id="UP000316008">
    <property type="component" value="Unassembled WGS sequence"/>
</dbReference>
<proteinExistence type="predicted"/>
<comment type="caution">
    <text evidence="1">The sequence shown here is derived from an EMBL/GenBank/DDBJ whole genome shotgun (WGS) entry which is preliminary data.</text>
</comment>
<evidence type="ECO:0000313" key="1">
    <source>
        <dbReference type="EMBL" id="TSJ44925.1"/>
    </source>
</evidence>
<dbReference type="AlphaFoldDB" id="A0A556MYE8"/>